<comment type="subcellular location">
    <subcellularLocation>
        <location evidence="1 12">Golgi apparatus</location>
        <location evidence="1 12">Golgi stack membrane</location>
        <topology evidence="1 12">Single-pass type II membrane protein</topology>
    </subcellularLocation>
</comment>
<evidence type="ECO:0000259" key="14">
    <source>
        <dbReference type="Pfam" id="PF00852"/>
    </source>
</evidence>
<comment type="pathway">
    <text evidence="2">Protein modification; protein glycosylation.</text>
</comment>
<evidence type="ECO:0000256" key="2">
    <source>
        <dbReference type="ARBA" id="ARBA00004922"/>
    </source>
</evidence>
<keyword evidence="6 12" id="KW-0812">Transmembrane</keyword>
<dbReference type="PANTHER" id="PTHR48438:SF1">
    <property type="entry name" value="ALPHA-(1,3)-FUCOSYLTRANSFERASE C-RELATED"/>
    <property type="match status" value="1"/>
</dbReference>
<dbReference type="EMBL" id="JARPUR010000008">
    <property type="protein sequence ID" value="KAK4871924.1"/>
    <property type="molecule type" value="Genomic_DNA"/>
</dbReference>
<keyword evidence="8" id="KW-1133">Transmembrane helix</keyword>
<keyword evidence="5 12" id="KW-0808">Transferase</keyword>
<evidence type="ECO:0000256" key="13">
    <source>
        <dbReference type="SAM" id="Coils"/>
    </source>
</evidence>
<evidence type="ECO:0000313" key="16">
    <source>
        <dbReference type="EMBL" id="KAK4871924.1"/>
    </source>
</evidence>
<keyword evidence="13" id="KW-0175">Coiled coil</keyword>
<evidence type="ECO:0000256" key="3">
    <source>
        <dbReference type="ARBA" id="ARBA00008919"/>
    </source>
</evidence>
<keyword evidence="11" id="KW-0325">Glycoprotein</keyword>
<comment type="caution">
    <text evidence="16">The sequence shown here is derived from an EMBL/GenBank/DDBJ whole genome shotgun (WGS) entry which is preliminary data.</text>
</comment>
<dbReference type="SUPFAM" id="SSF53756">
    <property type="entry name" value="UDP-Glycosyltransferase/glycogen phosphorylase"/>
    <property type="match status" value="1"/>
</dbReference>
<name>A0AAN7PMS3_9COLE</name>
<dbReference type="Pfam" id="PF17039">
    <property type="entry name" value="Glyco_tran_10_N"/>
    <property type="match status" value="1"/>
</dbReference>
<keyword evidence="9 12" id="KW-0333">Golgi apparatus</keyword>
<dbReference type="InterPro" id="IPR001503">
    <property type="entry name" value="Glyco_trans_10"/>
</dbReference>
<dbReference type="Gene3D" id="3.40.50.11660">
    <property type="entry name" value="Glycosyl transferase family 10, C-terminal domain"/>
    <property type="match status" value="1"/>
</dbReference>
<evidence type="ECO:0000259" key="15">
    <source>
        <dbReference type="Pfam" id="PF17039"/>
    </source>
</evidence>
<keyword evidence="10" id="KW-0472">Membrane</keyword>
<evidence type="ECO:0000313" key="17">
    <source>
        <dbReference type="Proteomes" id="UP001353858"/>
    </source>
</evidence>
<dbReference type="GO" id="GO:0008417">
    <property type="term" value="F:fucosyltransferase activity"/>
    <property type="evidence" value="ECO:0007669"/>
    <property type="project" value="InterPro"/>
</dbReference>
<gene>
    <name evidence="16" type="ORF">RN001_016048</name>
</gene>
<evidence type="ECO:0000256" key="7">
    <source>
        <dbReference type="ARBA" id="ARBA00022968"/>
    </source>
</evidence>
<dbReference type="FunFam" id="3.40.50.11660:FF:000006">
    <property type="entry name" value="Alpha-(1,3)-fucosyltransferase C"/>
    <property type="match status" value="1"/>
</dbReference>
<comment type="similarity">
    <text evidence="3 12">Belongs to the glycosyltransferase 10 family.</text>
</comment>
<evidence type="ECO:0000256" key="9">
    <source>
        <dbReference type="ARBA" id="ARBA00023034"/>
    </source>
</evidence>
<feature type="coiled-coil region" evidence="13">
    <location>
        <begin position="13"/>
        <end position="47"/>
    </location>
</feature>
<dbReference type="InterPro" id="IPR055270">
    <property type="entry name" value="Glyco_tran_10_C"/>
</dbReference>
<evidence type="ECO:0000256" key="4">
    <source>
        <dbReference type="ARBA" id="ARBA00022676"/>
    </source>
</evidence>
<sequence>MYISFITILIHSQVEYHEECEKLKMEKEREKQERKQVREKAIEILENDNLEEDDIINETNASMHEQDEVVGKEVVEYEESNNELSNTDEPHVGPKPFNKCKYKNCFLTNKRSFLSVDKFDAIIFHGNIYDKNVHKVPTVRSQSQVYIYVNGESPINTPSTIKQFNSFYNWTMTYRSDSNIQFPYDNFVQKDTNYVLPLIDLVLNKTSIMAWFVSNCHTSSKREVLIKNIQKYMPVDVFGRCGSKKCDESNRDKCYDMLQKEYKFYFSGENSICKDYVTEKLYYVLNKNVVPVVYGGVDYTKTAPPKSVINVADFKNVSELVNYLKFLDTNLTEYLKYFEWKKHYAIVVNQPACQLCQRLNEPLVKSVIEDLNIWIWGPNNKFCKSDKNLPAIDNGTVVIENKEATEELREDQVGTNRPAILTQGAQVGTTARSLPKGHTSRGRQQNMPVVNKAINLMKSIQSRKMQVRDEFSAFGEQVAMKMRKLSSPHAKFAVQNAINSILFEAEMGRFDNPPPPLFHHNPTAIYNTNLPLNIPSQYPPYCSPSPPIPASINCLGGTTYVYSTSPSVQSEPSYGDERPSSSF</sequence>
<accession>A0AAN7PMS3</accession>
<feature type="domain" description="Fucosyltransferase N-terminal" evidence="15">
    <location>
        <begin position="96"/>
        <end position="184"/>
    </location>
</feature>
<dbReference type="GO" id="GO:0032580">
    <property type="term" value="C:Golgi cisterna membrane"/>
    <property type="evidence" value="ECO:0007669"/>
    <property type="project" value="UniProtKB-SubCell"/>
</dbReference>
<keyword evidence="4 12" id="KW-0328">Glycosyltransferase</keyword>
<dbReference type="AlphaFoldDB" id="A0AAN7PMS3"/>
<evidence type="ECO:0000256" key="1">
    <source>
        <dbReference type="ARBA" id="ARBA00004447"/>
    </source>
</evidence>
<feature type="domain" description="Fucosyltransferase C-terminal" evidence="14">
    <location>
        <begin position="204"/>
        <end position="374"/>
    </location>
</feature>
<dbReference type="Proteomes" id="UP001353858">
    <property type="component" value="Unassembled WGS sequence"/>
</dbReference>
<proteinExistence type="inferred from homology"/>
<dbReference type="EC" id="2.4.1.-" evidence="12"/>
<reference evidence="17" key="1">
    <citation type="submission" date="2023-01" db="EMBL/GenBank/DDBJ databases">
        <title>Key to firefly adult light organ development and bioluminescence: homeobox transcription factors regulate luciferase expression and transportation to peroxisome.</title>
        <authorList>
            <person name="Fu X."/>
        </authorList>
    </citation>
    <scope>NUCLEOTIDE SEQUENCE [LARGE SCALE GENOMIC DNA]</scope>
</reference>
<evidence type="ECO:0000256" key="12">
    <source>
        <dbReference type="RuleBase" id="RU003832"/>
    </source>
</evidence>
<dbReference type="InterPro" id="IPR038577">
    <property type="entry name" value="GT10-like_C_sf"/>
</dbReference>
<evidence type="ECO:0000256" key="8">
    <source>
        <dbReference type="ARBA" id="ARBA00022989"/>
    </source>
</evidence>
<evidence type="ECO:0000256" key="6">
    <source>
        <dbReference type="ARBA" id="ARBA00022692"/>
    </source>
</evidence>
<evidence type="ECO:0000256" key="5">
    <source>
        <dbReference type="ARBA" id="ARBA00022679"/>
    </source>
</evidence>
<dbReference type="PANTHER" id="PTHR48438">
    <property type="entry name" value="ALPHA-(1,3)-FUCOSYLTRANSFERASE C-RELATED"/>
    <property type="match status" value="1"/>
</dbReference>
<dbReference type="Pfam" id="PF00852">
    <property type="entry name" value="Glyco_transf_10"/>
    <property type="match status" value="1"/>
</dbReference>
<evidence type="ECO:0000256" key="10">
    <source>
        <dbReference type="ARBA" id="ARBA00023136"/>
    </source>
</evidence>
<protein>
    <recommendedName>
        <fullName evidence="12">Fucosyltransferase</fullName>
        <ecNumber evidence="12">2.4.1.-</ecNumber>
    </recommendedName>
</protein>
<dbReference type="InterPro" id="IPR031481">
    <property type="entry name" value="Glyco_tran_10_N"/>
</dbReference>
<keyword evidence="7" id="KW-0735">Signal-anchor</keyword>
<organism evidence="16 17">
    <name type="scientific">Aquatica leii</name>
    <dbReference type="NCBI Taxonomy" id="1421715"/>
    <lineage>
        <taxon>Eukaryota</taxon>
        <taxon>Metazoa</taxon>
        <taxon>Ecdysozoa</taxon>
        <taxon>Arthropoda</taxon>
        <taxon>Hexapoda</taxon>
        <taxon>Insecta</taxon>
        <taxon>Pterygota</taxon>
        <taxon>Neoptera</taxon>
        <taxon>Endopterygota</taxon>
        <taxon>Coleoptera</taxon>
        <taxon>Polyphaga</taxon>
        <taxon>Elateriformia</taxon>
        <taxon>Elateroidea</taxon>
        <taxon>Lampyridae</taxon>
        <taxon>Luciolinae</taxon>
        <taxon>Aquatica</taxon>
    </lineage>
</organism>
<keyword evidence="17" id="KW-1185">Reference proteome</keyword>
<evidence type="ECO:0000256" key="11">
    <source>
        <dbReference type="ARBA" id="ARBA00023180"/>
    </source>
</evidence>